<reference evidence="10" key="1">
    <citation type="journal article" date="2014" name="Int. J. Syst. Evol. Microbiol.">
        <title>Complete genome sequence of Corynebacterium casei LMG S-19264T (=DSM 44701T), isolated from a smear-ripened cheese.</title>
        <authorList>
            <consortium name="US DOE Joint Genome Institute (JGI-PGF)"/>
            <person name="Walter F."/>
            <person name="Albersmeier A."/>
            <person name="Kalinowski J."/>
            <person name="Ruckert C."/>
        </authorList>
    </citation>
    <scope>NUCLEOTIDE SEQUENCE</scope>
    <source>
        <strain evidence="10">VKM Ac-1958</strain>
    </source>
</reference>
<dbReference type="PROSITE" id="PS50146">
    <property type="entry name" value="DAGK"/>
    <property type="match status" value="1"/>
</dbReference>
<evidence type="ECO:0000256" key="7">
    <source>
        <dbReference type="ARBA" id="ARBA00023209"/>
    </source>
</evidence>
<dbReference type="RefSeq" id="WP_204938185.1">
    <property type="nucleotide sequence ID" value="NZ_BAAAUM010000001.1"/>
</dbReference>
<keyword evidence="7" id="KW-0443">Lipid metabolism</keyword>
<keyword evidence="4" id="KW-0547">Nucleotide-binding</keyword>
<dbReference type="InterPro" id="IPR001206">
    <property type="entry name" value="Diacylglycerol_kinase_cat_dom"/>
</dbReference>
<evidence type="ECO:0000256" key="1">
    <source>
        <dbReference type="ARBA" id="ARBA00001946"/>
    </source>
</evidence>
<comment type="similarity">
    <text evidence="2">Belongs to the diacylglycerol/lipid kinase family.</text>
</comment>
<name>A0A9W6HQY3_9MICO</name>
<evidence type="ECO:0000256" key="6">
    <source>
        <dbReference type="ARBA" id="ARBA00022840"/>
    </source>
</evidence>
<comment type="cofactor">
    <cofactor evidence="1">
        <name>Mg(2+)</name>
        <dbReference type="ChEBI" id="CHEBI:18420"/>
    </cofactor>
</comment>
<dbReference type="SUPFAM" id="SSF111331">
    <property type="entry name" value="NAD kinase/diacylglycerol kinase-like"/>
    <property type="match status" value="1"/>
</dbReference>
<dbReference type="InterPro" id="IPR050187">
    <property type="entry name" value="Lipid_Phosphate_FormReg"/>
</dbReference>
<evidence type="ECO:0000313" key="11">
    <source>
        <dbReference type="Proteomes" id="UP001142325"/>
    </source>
</evidence>
<reference evidence="10" key="2">
    <citation type="submission" date="2023-01" db="EMBL/GenBank/DDBJ databases">
        <authorList>
            <person name="Sun Q."/>
            <person name="Evtushenko L."/>
        </authorList>
    </citation>
    <scope>NUCLEOTIDE SEQUENCE</scope>
    <source>
        <strain evidence="10">VKM Ac-1958</strain>
    </source>
</reference>
<keyword evidence="11" id="KW-1185">Reference proteome</keyword>
<evidence type="ECO:0000256" key="5">
    <source>
        <dbReference type="ARBA" id="ARBA00022777"/>
    </source>
</evidence>
<keyword evidence="7" id="KW-0594">Phospholipid biosynthesis</keyword>
<dbReference type="Proteomes" id="UP001142325">
    <property type="component" value="Unassembled WGS sequence"/>
</dbReference>
<evidence type="ECO:0000259" key="9">
    <source>
        <dbReference type="PROSITE" id="PS50146"/>
    </source>
</evidence>
<evidence type="ECO:0000256" key="8">
    <source>
        <dbReference type="ARBA" id="ARBA00023264"/>
    </source>
</evidence>
<dbReference type="InterPro" id="IPR017438">
    <property type="entry name" value="ATP-NAD_kinase_N"/>
</dbReference>
<organism evidence="10 11">
    <name type="scientific">Microbacterium keratanolyticum</name>
    <dbReference type="NCBI Taxonomy" id="67574"/>
    <lineage>
        <taxon>Bacteria</taxon>
        <taxon>Bacillati</taxon>
        <taxon>Actinomycetota</taxon>
        <taxon>Actinomycetes</taxon>
        <taxon>Micrococcales</taxon>
        <taxon>Microbacteriaceae</taxon>
        <taxon>Microbacterium</taxon>
    </lineage>
</organism>
<proteinExistence type="inferred from homology"/>
<dbReference type="Pfam" id="PF19279">
    <property type="entry name" value="YegS_C"/>
    <property type="match status" value="1"/>
</dbReference>
<evidence type="ECO:0000256" key="3">
    <source>
        <dbReference type="ARBA" id="ARBA00022679"/>
    </source>
</evidence>
<dbReference type="InterPro" id="IPR016064">
    <property type="entry name" value="NAD/diacylglycerol_kinase_sf"/>
</dbReference>
<dbReference type="EMBL" id="BSET01000001">
    <property type="protein sequence ID" value="GLK00465.1"/>
    <property type="molecule type" value="Genomic_DNA"/>
</dbReference>
<accession>A0A9W6HQY3</accession>
<feature type="domain" description="DAGKc" evidence="9">
    <location>
        <begin position="6"/>
        <end position="137"/>
    </location>
</feature>
<keyword evidence="6" id="KW-0067">ATP-binding</keyword>
<keyword evidence="7" id="KW-0444">Lipid biosynthesis</keyword>
<gene>
    <name evidence="10" type="ORF">GCM10017596_01800</name>
</gene>
<keyword evidence="5 10" id="KW-0418">Kinase</keyword>
<dbReference type="Pfam" id="PF00781">
    <property type="entry name" value="DAGK_cat"/>
    <property type="match status" value="1"/>
</dbReference>
<sequence length="332" mass="34745">MTTPAADARRAALVVNPVKADAPKLRSLLTSLSAAAGWAPPLILETTVEDPGQGITRRAIDDGIDAVLVAGGDGTVRAVSEAVAGSGVPLAIVPSGTGNLLARNLNLPLDDPAAVIRAVFAGDVHPIDIGWAEITAPDGTQSTHAFVVLAGIGLDADMIANTRPDLKKSVGWVAYIDGAARSLPKAKPFRVVYQIDSRRLHSTKAYSMLFANCGTLPAGIALIPDASITDGGLDMVIFQPRGPFGWLAVWRTVWWQNSVLRRTKTGRRMLELTGTSGSVRFLQGTAVEAAASSAVPVELDGDEFGLASRIHCRIDEGALRIVLPAGHDVSGL</sequence>
<keyword evidence="3" id="KW-0808">Transferase</keyword>
<dbReference type="GO" id="GO:0005524">
    <property type="term" value="F:ATP binding"/>
    <property type="evidence" value="ECO:0007669"/>
    <property type="project" value="UniProtKB-KW"/>
</dbReference>
<keyword evidence="8" id="KW-1208">Phospholipid metabolism</keyword>
<dbReference type="GO" id="GO:0008654">
    <property type="term" value="P:phospholipid biosynthetic process"/>
    <property type="evidence" value="ECO:0007669"/>
    <property type="project" value="UniProtKB-KW"/>
</dbReference>
<evidence type="ECO:0000256" key="4">
    <source>
        <dbReference type="ARBA" id="ARBA00022741"/>
    </source>
</evidence>
<evidence type="ECO:0000256" key="2">
    <source>
        <dbReference type="ARBA" id="ARBA00005983"/>
    </source>
</evidence>
<dbReference type="SMART" id="SM00046">
    <property type="entry name" value="DAGKc"/>
    <property type="match status" value="1"/>
</dbReference>
<dbReference type="PANTHER" id="PTHR12358">
    <property type="entry name" value="SPHINGOSINE KINASE"/>
    <property type="match status" value="1"/>
</dbReference>
<dbReference type="AlphaFoldDB" id="A0A9W6HQY3"/>
<dbReference type="Gene3D" id="2.60.200.40">
    <property type="match status" value="1"/>
</dbReference>
<comment type="caution">
    <text evidence="10">The sequence shown here is derived from an EMBL/GenBank/DDBJ whole genome shotgun (WGS) entry which is preliminary data.</text>
</comment>
<dbReference type="PANTHER" id="PTHR12358:SF54">
    <property type="entry name" value="SPHINGOSINE KINASE RELATED PROTEIN"/>
    <property type="match status" value="1"/>
</dbReference>
<dbReference type="Gene3D" id="3.40.50.10330">
    <property type="entry name" value="Probable inorganic polyphosphate/atp-NAD kinase, domain 1"/>
    <property type="match status" value="1"/>
</dbReference>
<dbReference type="GO" id="GO:0016301">
    <property type="term" value="F:kinase activity"/>
    <property type="evidence" value="ECO:0007669"/>
    <property type="project" value="UniProtKB-KW"/>
</dbReference>
<protein>
    <submittedName>
        <fullName evidence="10">Sphingosine kinase</fullName>
    </submittedName>
</protein>
<evidence type="ECO:0000313" key="10">
    <source>
        <dbReference type="EMBL" id="GLK00465.1"/>
    </source>
</evidence>
<dbReference type="InterPro" id="IPR045540">
    <property type="entry name" value="YegS/DAGK_C"/>
</dbReference>